<reference evidence="1" key="1">
    <citation type="journal article" date="2020" name="Nature">
        <title>Giant virus diversity and host interactions through global metagenomics.</title>
        <authorList>
            <person name="Schulz F."/>
            <person name="Roux S."/>
            <person name="Paez-Espino D."/>
            <person name="Jungbluth S."/>
            <person name="Walsh D.A."/>
            <person name="Denef V.J."/>
            <person name="McMahon K.D."/>
            <person name="Konstantinidis K.T."/>
            <person name="Eloe-Fadrosh E.A."/>
            <person name="Kyrpides N.C."/>
            <person name="Woyke T."/>
        </authorList>
    </citation>
    <scope>NUCLEOTIDE SEQUENCE</scope>
    <source>
        <strain evidence="1">GVMAG-S-3300012919-55</strain>
    </source>
</reference>
<sequence length="452" mass="52735">MTTSANLYVLKSVKAIDFFDKNPSLDFNQVNELFIDLIQNITNTIKDSISVNEVKALLHSIHKKVDVVEQGTLQSNKLIQMTYDHIGEQKQYYIHQMKEHLQNNKKDSEILTLIRETNSTFLDKTTYALLQQFPKLTQDIKHAQKEMIQSSHQTFEKIIHQSNETTDAKVLETMIHGQYQQMTDKMMSTLQGVFSQESTFYQNNMELKHFLEKQKNSTRKGKESEYKLESCLTSAFPHGVICDKSGESKACDYLLERKDKCPILFENKDYKTNVPNEEIKKFIRDIEYQSKHGIMISQHSGIQNKHDYQIDIHMNQIMVFVHYGHYDESKIRIAVSIIDHLDQALESNQQQKDGTTITDEQLSCINKEYLHFIGQKKQLMETCKKQHKDQMKQLEDFEMPQLTLLLNSVFTNVDQLTFQCNICNNFNAKNKRALITHQNKCKKTIQLNSNQG</sequence>
<proteinExistence type="predicted"/>
<name>A0A6C0KHZ5_9ZZZZ</name>
<dbReference type="EMBL" id="MN740916">
    <property type="protein sequence ID" value="QHU17612.1"/>
    <property type="molecule type" value="Genomic_DNA"/>
</dbReference>
<accession>A0A6C0KHZ5</accession>
<organism evidence="1">
    <name type="scientific">viral metagenome</name>
    <dbReference type="NCBI Taxonomy" id="1070528"/>
    <lineage>
        <taxon>unclassified sequences</taxon>
        <taxon>metagenomes</taxon>
        <taxon>organismal metagenomes</taxon>
    </lineage>
</organism>
<evidence type="ECO:0000313" key="1">
    <source>
        <dbReference type="EMBL" id="QHU17612.1"/>
    </source>
</evidence>
<dbReference type="AlphaFoldDB" id="A0A6C0KHZ5"/>
<protein>
    <submittedName>
        <fullName evidence="1">Uncharacterized protein</fullName>
    </submittedName>
</protein>